<dbReference type="OrthoDB" id="9811352at2"/>
<dbReference type="EMBL" id="RCZO01000001">
    <property type="protein sequence ID" value="TPG11276.1"/>
    <property type="molecule type" value="Genomic_DNA"/>
</dbReference>
<dbReference type="Pfam" id="PF02683">
    <property type="entry name" value="DsbD_TM"/>
    <property type="match status" value="1"/>
</dbReference>
<evidence type="ECO:0000256" key="1">
    <source>
        <dbReference type="ARBA" id="ARBA00004141"/>
    </source>
</evidence>
<gene>
    <name evidence="9" type="ORF">EAH88_01630</name>
</gene>
<feature type="transmembrane region" description="Helical" evidence="7">
    <location>
        <begin position="199"/>
        <end position="219"/>
    </location>
</feature>
<dbReference type="InterPro" id="IPR051790">
    <property type="entry name" value="Cytochrome_c-biogenesis_DsbD"/>
</dbReference>
<evidence type="ECO:0000313" key="9">
    <source>
        <dbReference type="EMBL" id="TPG11276.1"/>
    </source>
</evidence>
<feature type="domain" description="Cytochrome C biogenesis protein transmembrane" evidence="8">
    <location>
        <begin position="10"/>
        <end position="188"/>
    </location>
</feature>
<reference evidence="9 10" key="1">
    <citation type="journal article" date="2019" name="Environ. Microbiol.">
        <title>Species interactions and distinct microbial communities in high Arctic permafrost affected cryosols are associated with the CH4 and CO2 gas fluxes.</title>
        <authorList>
            <person name="Altshuler I."/>
            <person name="Hamel J."/>
            <person name="Turney S."/>
            <person name="Magnuson E."/>
            <person name="Levesque R."/>
            <person name="Greer C."/>
            <person name="Whyte L.G."/>
        </authorList>
    </citation>
    <scope>NUCLEOTIDE SEQUENCE [LARGE SCALE GENOMIC DNA]</scope>
    <source>
        <strain evidence="9 10">S13Y</strain>
    </source>
</reference>
<comment type="similarity">
    <text evidence="2">Belongs to the DsbD family.</text>
</comment>
<feature type="transmembrane region" description="Helical" evidence="7">
    <location>
        <begin position="159"/>
        <end position="178"/>
    </location>
</feature>
<evidence type="ECO:0000259" key="8">
    <source>
        <dbReference type="Pfam" id="PF02683"/>
    </source>
</evidence>
<dbReference type="AlphaFoldDB" id="A0A502CHN2"/>
<feature type="transmembrane region" description="Helical" evidence="7">
    <location>
        <begin position="126"/>
        <end position="147"/>
    </location>
</feature>
<dbReference type="PANTHER" id="PTHR31272">
    <property type="entry name" value="CYTOCHROME C-TYPE BIOGENESIS PROTEIN HI_1454-RELATED"/>
    <property type="match status" value="1"/>
</dbReference>
<evidence type="ECO:0000313" key="10">
    <source>
        <dbReference type="Proteomes" id="UP000319486"/>
    </source>
</evidence>
<feature type="transmembrane region" description="Helical" evidence="7">
    <location>
        <begin position="6"/>
        <end position="32"/>
    </location>
</feature>
<proteinExistence type="inferred from homology"/>
<keyword evidence="10" id="KW-1185">Reference proteome</keyword>
<comment type="caution">
    <text evidence="9">The sequence shown here is derived from an EMBL/GenBank/DDBJ whole genome shotgun (WGS) entry which is preliminary data.</text>
</comment>
<evidence type="ECO:0000256" key="4">
    <source>
        <dbReference type="ARBA" id="ARBA00022748"/>
    </source>
</evidence>
<dbReference type="RefSeq" id="WP_140648491.1">
    <property type="nucleotide sequence ID" value="NZ_RCZB01000002.1"/>
</dbReference>
<keyword evidence="6 7" id="KW-0472">Membrane</keyword>
<feature type="transmembrane region" description="Helical" evidence="7">
    <location>
        <begin position="44"/>
        <end position="66"/>
    </location>
</feature>
<keyword evidence="5 7" id="KW-1133">Transmembrane helix</keyword>
<comment type="subcellular location">
    <subcellularLocation>
        <location evidence="1">Membrane</location>
        <topology evidence="1">Multi-pass membrane protein</topology>
    </subcellularLocation>
</comment>
<dbReference type="PANTHER" id="PTHR31272:SF9">
    <property type="entry name" value="BLL1027 PROTEIN"/>
    <property type="match status" value="1"/>
</dbReference>
<dbReference type="GO" id="GO:0016020">
    <property type="term" value="C:membrane"/>
    <property type="evidence" value="ECO:0007669"/>
    <property type="project" value="UniProtKB-SubCell"/>
</dbReference>
<organism evidence="9 10">
    <name type="scientific">Rhodanobacter glycinis</name>
    <dbReference type="NCBI Taxonomy" id="582702"/>
    <lineage>
        <taxon>Bacteria</taxon>
        <taxon>Pseudomonadati</taxon>
        <taxon>Pseudomonadota</taxon>
        <taxon>Gammaproteobacteria</taxon>
        <taxon>Lysobacterales</taxon>
        <taxon>Rhodanobacteraceae</taxon>
        <taxon>Rhodanobacter</taxon>
    </lineage>
</organism>
<accession>A0A502CHN2</accession>
<name>A0A502CHN2_9GAMM</name>
<feature type="transmembrane region" description="Helical" evidence="7">
    <location>
        <begin position="78"/>
        <end position="99"/>
    </location>
</feature>
<dbReference type="Proteomes" id="UP000319486">
    <property type="component" value="Unassembled WGS sequence"/>
</dbReference>
<protein>
    <submittedName>
        <fullName evidence="9">Cytochrome c biogenesis protein CcdA</fullName>
    </submittedName>
</protein>
<sequence length="242" mass="24722">MDFGIGTYAVGFLAGAASILSPCVLPILPILLASALSAHRFGTAALALGLALSFALVGTFIATLGASVGVNTQTLRQVAAALMLVFGAVMLLPSLQTVFARFSARLGNTGQYALGAIRGEGPTSQFLIGLLLGVAWSPCVGPTLGAATTLAAQGRDLPHIAMLMLLFGLGAGLPLLILGGASHATMLRMRGSLNRLGRAAKSAMGGLFALLGLLILSGMDHRLEAMLLSISPDWLTRLTTAL</sequence>
<dbReference type="GO" id="GO:0017004">
    <property type="term" value="P:cytochrome complex assembly"/>
    <property type="evidence" value="ECO:0007669"/>
    <property type="project" value="UniProtKB-KW"/>
</dbReference>
<evidence type="ECO:0000256" key="2">
    <source>
        <dbReference type="ARBA" id="ARBA00006143"/>
    </source>
</evidence>
<evidence type="ECO:0000256" key="3">
    <source>
        <dbReference type="ARBA" id="ARBA00022692"/>
    </source>
</evidence>
<evidence type="ECO:0000256" key="5">
    <source>
        <dbReference type="ARBA" id="ARBA00022989"/>
    </source>
</evidence>
<keyword evidence="4" id="KW-0201">Cytochrome c-type biogenesis</keyword>
<keyword evidence="3 7" id="KW-0812">Transmembrane</keyword>
<evidence type="ECO:0000256" key="7">
    <source>
        <dbReference type="SAM" id="Phobius"/>
    </source>
</evidence>
<evidence type="ECO:0000256" key="6">
    <source>
        <dbReference type="ARBA" id="ARBA00023136"/>
    </source>
</evidence>
<dbReference type="InterPro" id="IPR003834">
    <property type="entry name" value="Cyt_c_assmbl_TM_dom"/>
</dbReference>